<dbReference type="RefSeq" id="WP_074672056.1">
    <property type="nucleotide sequence ID" value="NZ_FNQG01000006.1"/>
</dbReference>
<dbReference type="PANTHER" id="PTHR33371">
    <property type="entry name" value="INTERMEMBRANE PHOSPHOLIPID TRANSPORT SYSTEM BINDING PROTEIN MLAD-RELATED"/>
    <property type="match status" value="1"/>
</dbReference>
<sequence>MSVEAKVGAFTLAGLALLAAVIIMLSGFQLGGNKGYTLYAGFKQVVGVEPQSLVRLSGVPVGHVTSIENDGRGVTVGMKINDGVQIPKGSKVGIGASGVMGDKFINITPGDSEDGYLDEGDFLLGSEEEGMDEMFRNINKVVVQAQDLLTSMNNIVGNEAFQTSIVQMVVNLRDTTAHINGMLGAMESMVKTNQGNVNQTLTNINLTTASLNRTMHSVEAIMANLATVGADPQTAENLRITLDNITQTSEKIRIISEGIAKVAGDEKTVEDVKATIHNARELTEKAKKVKKQLDSIETHAEVTTLYSGQKRDWDTSMGFNIGMEQGPFLNMGVEDIGETNRINFQLGKRQGNLAGRVGAIRGAAGVGVDAYAGKNFKFSADAYDFNDLSVRLGAQVRVMDNTWLMGQWQNVNKHDKRAAYVGLKQYF</sequence>
<name>A0A1H3XV40_SELRU</name>
<evidence type="ECO:0000256" key="1">
    <source>
        <dbReference type="SAM" id="Coils"/>
    </source>
</evidence>
<keyword evidence="1" id="KW-0175">Coiled coil</keyword>
<proteinExistence type="predicted"/>
<dbReference type="InterPro" id="IPR052336">
    <property type="entry name" value="MlaD_Phospholipid_Transporter"/>
</dbReference>
<dbReference type="Proteomes" id="UP000183469">
    <property type="component" value="Unassembled WGS sequence"/>
</dbReference>
<evidence type="ECO:0000259" key="3">
    <source>
        <dbReference type="Pfam" id="PF02470"/>
    </source>
</evidence>
<accession>A0A1H3XV40</accession>
<feature type="domain" description="Mce/MlaD" evidence="3">
    <location>
        <begin position="34"/>
        <end position="110"/>
    </location>
</feature>
<evidence type="ECO:0000313" key="4">
    <source>
        <dbReference type="EMBL" id="SEA03309.1"/>
    </source>
</evidence>
<organism evidence="4 5">
    <name type="scientific">Selenomonas ruminantium</name>
    <dbReference type="NCBI Taxonomy" id="971"/>
    <lineage>
        <taxon>Bacteria</taxon>
        <taxon>Bacillati</taxon>
        <taxon>Bacillota</taxon>
        <taxon>Negativicutes</taxon>
        <taxon>Selenomonadales</taxon>
        <taxon>Selenomonadaceae</taxon>
        <taxon>Selenomonas</taxon>
    </lineage>
</organism>
<dbReference type="EMBL" id="FNQG01000006">
    <property type="protein sequence ID" value="SEA03309.1"/>
    <property type="molecule type" value="Genomic_DNA"/>
</dbReference>
<evidence type="ECO:0000313" key="5">
    <source>
        <dbReference type="Proteomes" id="UP000183469"/>
    </source>
</evidence>
<dbReference type="AlphaFoldDB" id="A0A1H3XV40"/>
<reference evidence="4 5" key="1">
    <citation type="submission" date="2016-10" db="EMBL/GenBank/DDBJ databases">
        <authorList>
            <person name="de Groot N.N."/>
        </authorList>
    </citation>
    <scope>NUCLEOTIDE SEQUENCE [LARGE SCALE GENOMIC DNA]</scope>
    <source>
        <strain evidence="4 5">DSM 2872</strain>
    </source>
</reference>
<dbReference type="Pfam" id="PF02470">
    <property type="entry name" value="MlaD"/>
    <property type="match status" value="1"/>
</dbReference>
<feature type="transmembrane region" description="Helical" evidence="2">
    <location>
        <begin position="7"/>
        <end position="28"/>
    </location>
</feature>
<evidence type="ECO:0000256" key="2">
    <source>
        <dbReference type="SAM" id="Phobius"/>
    </source>
</evidence>
<dbReference type="InterPro" id="IPR003399">
    <property type="entry name" value="Mce/MlaD"/>
</dbReference>
<gene>
    <name evidence="4" type="ORF">SAMN05660648_01685</name>
</gene>
<keyword evidence="2" id="KW-0472">Membrane</keyword>
<keyword evidence="2" id="KW-0812">Transmembrane</keyword>
<keyword evidence="2" id="KW-1133">Transmembrane helix</keyword>
<protein>
    <submittedName>
        <fullName evidence="4">Phospholipid/cholesterol/gamma-HCH transport system substrate-binding protein</fullName>
    </submittedName>
</protein>
<dbReference type="OrthoDB" id="9764664at2"/>
<dbReference type="PANTHER" id="PTHR33371:SF4">
    <property type="entry name" value="INTERMEMBRANE PHOSPHOLIPID TRANSPORT SYSTEM BINDING PROTEIN MLAD"/>
    <property type="match status" value="1"/>
</dbReference>
<feature type="coiled-coil region" evidence="1">
    <location>
        <begin position="272"/>
        <end position="299"/>
    </location>
</feature>